<gene>
    <name evidence="2" type="ORF">LMG3415_01445</name>
</gene>
<feature type="transmembrane region" description="Helical" evidence="1">
    <location>
        <begin position="66"/>
        <end position="87"/>
    </location>
</feature>
<reference evidence="2 3" key="1">
    <citation type="submission" date="2020-04" db="EMBL/GenBank/DDBJ databases">
        <authorList>
            <person name="De Canck E."/>
        </authorList>
    </citation>
    <scope>NUCLEOTIDE SEQUENCE [LARGE SCALE GENOMIC DNA]</scope>
    <source>
        <strain evidence="2 3">LMG 3415</strain>
    </source>
</reference>
<name>A0ABM8L9Y0_9BURK</name>
<evidence type="ECO:0000313" key="2">
    <source>
        <dbReference type="EMBL" id="CAB3840988.1"/>
    </source>
</evidence>
<accession>A0ABM8L9Y0</accession>
<dbReference type="Proteomes" id="UP000507140">
    <property type="component" value="Unassembled WGS sequence"/>
</dbReference>
<keyword evidence="1" id="KW-1133">Transmembrane helix</keyword>
<feature type="transmembrane region" description="Helical" evidence="1">
    <location>
        <begin position="93"/>
        <end position="112"/>
    </location>
</feature>
<sequence>MSESKLKGHPVATLLRFPRFVAYVVGALLGYAAHHTLQPPVMFLTSRLSRTHIGRRAFILAARSPIGLQHVLLTILISFIAVALFLLPYLLPIWALVLLLLAPLPVFAVFNYSGRVLTVTNRGNGNWHIHLNTLRARNQTSASRWDGAFADLESVASMARAGGLQTLTLDSTLLAHAATAERLARKLTRAFSKHGLVSEVTIKEPRARGVVGTGFIHVLLARQRHLKGHRSVYQAPLNLKSRKIVVDLSPAPHSSLDAKLTG</sequence>
<feature type="transmembrane region" description="Helical" evidence="1">
    <location>
        <begin position="20"/>
        <end position="45"/>
    </location>
</feature>
<protein>
    <submittedName>
        <fullName evidence="2">Uncharacterized protein</fullName>
    </submittedName>
</protein>
<proteinExistence type="predicted"/>
<organism evidence="2 3">
    <name type="scientific">Achromobacter mucicolens</name>
    <dbReference type="NCBI Taxonomy" id="1389922"/>
    <lineage>
        <taxon>Bacteria</taxon>
        <taxon>Pseudomonadati</taxon>
        <taxon>Pseudomonadota</taxon>
        <taxon>Betaproteobacteria</taxon>
        <taxon>Burkholderiales</taxon>
        <taxon>Alcaligenaceae</taxon>
        <taxon>Achromobacter</taxon>
    </lineage>
</organism>
<keyword evidence="3" id="KW-1185">Reference proteome</keyword>
<comment type="caution">
    <text evidence="2">The sequence shown here is derived from an EMBL/GenBank/DDBJ whole genome shotgun (WGS) entry which is preliminary data.</text>
</comment>
<dbReference type="EMBL" id="CADIKR010000001">
    <property type="protein sequence ID" value="CAB3840988.1"/>
    <property type="molecule type" value="Genomic_DNA"/>
</dbReference>
<keyword evidence="1" id="KW-0812">Transmembrane</keyword>
<evidence type="ECO:0000256" key="1">
    <source>
        <dbReference type="SAM" id="Phobius"/>
    </source>
</evidence>
<evidence type="ECO:0000313" key="3">
    <source>
        <dbReference type="Proteomes" id="UP000507140"/>
    </source>
</evidence>
<keyword evidence="1" id="KW-0472">Membrane</keyword>